<dbReference type="Gene3D" id="1.25.40.10">
    <property type="entry name" value="Tetratricopeptide repeat domain"/>
    <property type="match status" value="1"/>
</dbReference>
<evidence type="ECO:0000313" key="1">
    <source>
        <dbReference type="EMBL" id="KAK4385231.1"/>
    </source>
</evidence>
<evidence type="ECO:0000313" key="2">
    <source>
        <dbReference type="Proteomes" id="UP001289374"/>
    </source>
</evidence>
<dbReference type="Proteomes" id="UP001289374">
    <property type="component" value="Unassembled WGS sequence"/>
</dbReference>
<name>A0AAE1W1V4_9LAMI</name>
<organism evidence="1 2">
    <name type="scientific">Sesamum angolense</name>
    <dbReference type="NCBI Taxonomy" id="2727404"/>
    <lineage>
        <taxon>Eukaryota</taxon>
        <taxon>Viridiplantae</taxon>
        <taxon>Streptophyta</taxon>
        <taxon>Embryophyta</taxon>
        <taxon>Tracheophyta</taxon>
        <taxon>Spermatophyta</taxon>
        <taxon>Magnoliopsida</taxon>
        <taxon>eudicotyledons</taxon>
        <taxon>Gunneridae</taxon>
        <taxon>Pentapetalae</taxon>
        <taxon>asterids</taxon>
        <taxon>lamiids</taxon>
        <taxon>Lamiales</taxon>
        <taxon>Pedaliaceae</taxon>
        <taxon>Sesamum</taxon>
    </lineage>
</organism>
<comment type="caution">
    <text evidence="1">The sequence shown here is derived from an EMBL/GenBank/DDBJ whole genome shotgun (WGS) entry which is preliminary data.</text>
</comment>
<keyword evidence="2" id="KW-1185">Reference proteome</keyword>
<dbReference type="InterPro" id="IPR011990">
    <property type="entry name" value="TPR-like_helical_dom_sf"/>
</dbReference>
<sequence>MEKLKSAIPETLKRRIAESTVDDLHSTSSSLLQFFQNLPLFHLMVRDLTDQKWPCAERIRKLRWKPRPKAMNALPKGLFKCFAALRMAPPDVEDKEKNLLATLHVNRASSLHKLGFFLESLRDCSRTLILSPAYAKAWFRRAKANSSLSNYQDAINDLTVSLKIETSLSGKRQIESELSMLLDQSRQRSSAVEKPNDDSSGLSQHHRLYEFNLFC</sequence>
<accession>A0AAE1W1V4</accession>
<dbReference type="PANTHER" id="PTHR47337">
    <property type="entry name" value="TETRATRICOPEPTIDE REPEAT (TPR)-LIKE SUPERFAMILY PROTEIN"/>
    <property type="match status" value="1"/>
</dbReference>
<reference evidence="1" key="1">
    <citation type="submission" date="2020-06" db="EMBL/GenBank/DDBJ databases">
        <authorList>
            <person name="Li T."/>
            <person name="Hu X."/>
            <person name="Zhang T."/>
            <person name="Song X."/>
            <person name="Zhang H."/>
            <person name="Dai N."/>
            <person name="Sheng W."/>
            <person name="Hou X."/>
            <person name="Wei L."/>
        </authorList>
    </citation>
    <scope>NUCLEOTIDE SEQUENCE</scope>
    <source>
        <strain evidence="1">K16</strain>
        <tissue evidence="1">Leaf</tissue>
    </source>
</reference>
<gene>
    <name evidence="1" type="ORF">Sango_2647100</name>
</gene>
<reference evidence="1" key="2">
    <citation type="journal article" date="2024" name="Plant">
        <title>Genomic evolution and insights into agronomic trait innovations of Sesamum species.</title>
        <authorList>
            <person name="Miao H."/>
            <person name="Wang L."/>
            <person name="Qu L."/>
            <person name="Liu H."/>
            <person name="Sun Y."/>
            <person name="Le M."/>
            <person name="Wang Q."/>
            <person name="Wei S."/>
            <person name="Zheng Y."/>
            <person name="Lin W."/>
            <person name="Duan Y."/>
            <person name="Cao H."/>
            <person name="Xiong S."/>
            <person name="Wang X."/>
            <person name="Wei L."/>
            <person name="Li C."/>
            <person name="Ma Q."/>
            <person name="Ju M."/>
            <person name="Zhao R."/>
            <person name="Li G."/>
            <person name="Mu C."/>
            <person name="Tian Q."/>
            <person name="Mei H."/>
            <person name="Zhang T."/>
            <person name="Gao T."/>
            <person name="Zhang H."/>
        </authorList>
    </citation>
    <scope>NUCLEOTIDE SEQUENCE</scope>
    <source>
        <strain evidence="1">K16</strain>
    </source>
</reference>
<dbReference type="InterPro" id="IPR019734">
    <property type="entry name" value="TPR_rpt"/>
</dbReference>
<dbReference type="AlphaFoldDB" id="A0AAE1W1V4"/>
<dbReference type="SUPFAM" id="SSF48452">
    <property type="entry name" value="TPR-like"/>
    <property type="match status" value="1"/>
</dbReference>
<proteinExistence type="predicted"/>
<dbReference type="PANTHER" id="PTHR47337:SF1">
    <property type="entry name" value="TETRATRICOPEPTIDE REPEAT (TPR)-LIKE SUPERFAMILY PROTEIN"/>
    <property type="match status" value="1"/>
</dbReference>
<dbReference type="SMART" id="SM00028">
    <property type="entry name" value="TPR"/>
    <property type="match status" value="2"/>
</dbReference>
<dbReference type="EMBL" id="JACGWL010000016">
    <property type="protein sequence ID" value="KAK4385231.1"/>
    <property type="molecule type" value="Genomic_DNA"/>
</dbReference>
<protein>
    <submittedName>
        <fullName evidence="1">Uncharacterized protein</fullName>
    </submittedName>
</protein>